<proteinExistence type="predicted"/>
<keyword evidence="3" id="KW-1185">Reference proteome</keyword>
<evidence type="ECO:0000313" key="2">
    <source>
        <dbReference type="EMBL" id="MFC4101051.1"/>
    </source>
</evidence>
<evidence type="ECO:0000313" key="3">
    <source>
        <dbReference type="Proteomes" id="UP001595715"/>
    </source>
</evidence>
<evidence type="ECO:0000256" key="1">
    <source>
        <dbReference type="SAM" id="Coils"/>
    </source>
</evidence>
<dbReference type="EMBL" id="JBHSAM010000028">
    <property type="protein sequence ID" value="MFC4101051.1"/>
    <property type="molecule type" value="Genomic_DNA"/>
</dbReference>
<name>A0ABV8K4V8_9BACL</name>
<protein>
    <recommendedName>
        <fullName evidence="4">AMP-dependent synthetase and ligase</fullName>
    </recommendedName>
</protein>
<accession>A0ABV8K4V8</accession>
<dbReference type="Proteomes" id="UP001595715">
    <property type="component" value="Unassembled WGS sequence"/>
</dbReference>
<keyword evidence="1" id="KW-0175">Coiled coil</keyword>
<comment type="caution">
    <text evidence="2">The sequence shown here is derived from an EMBL/GenBank/DDBJ whole genome shotgun (WGS) entry which is preliminary data.</text>
</comment>
<evidence type="ECO:0008006" key="4">
    <source>
        <dbReference type="Google" id="ProtNLM"/>
    </source>
</evidence>
<dbReference type="RefSeq" id="WP_377719686.1">
    <property type="nucleotide sequence ID" value="NZ_JBHSAM010000028.1"/>
</dbReference>
<organism evidence="2 3">
    <name type="scientific">Paenibacillus xanthanilyticus</name>
    <dbReference type="NCBI Taxonomy" id="1783531"/>
    <lineage>
        <taxon>Bacteria</taxon>
        <taxon>Bacillati</taxon>
        <taxon>Bacillota</taxon>
        <taxon>Bacilli</taxon>
        <taxon>Bacillales</taxon>
        <taxon>Paenibacillaceae</taxon>
        <taxon>Paenibacillus</taxon>
    </lineage>
</organism>
<sequence>MYNQSNLTQQIQFLEQTIHQLINQTQQASAVYQQLLHQELQNSQQLEQLARREQQAAQIIQNALHGHEVAIQQLNQVQLLTKQLEQRVQIEQAPYAFNAQQQAFQSQQQHVPYQQ</sequence>
<gene>
    <name evidence="2" type="ORF">ACFOZ8_15530</name>
</gene>
<feature type="coiled-coil region" evidence="1">
    <location>
        <begin position="4"/>
        <end position="63"/>
    </location>
</feature>
<reference evidence="3" key="1">
    <citation type="journal article" date="2019" name="Int. J. Syst. Evol. Microbiol.">
        <title>The Global Catalogue of Microorganisms (GCM) 10K type strain sequencing project: providing services to taxonomists for standard genome sequencing and annotation.</title>
        <authorList>
            <consortium name="The Broad Institute Genomics Platform"/>
            <consortium name="The Broad Institute Genome Sequencing Center for Infectious Disease"/>
            <person name="Wu L."/>
            <person name="Ma J."/>
        </authorList>
    </citation>
    <scope>NUCLEOTIDE SEQUENCE [LARGE SCALE GENOMIC DNA]</scope>
    <source>
        <strain evidence="3">IBRC-M 10987</strain>
    </source>
</reference>